<comment type="function">
    <text evidence="9">Essential component of the vacuolar proton pump (V-ATPase), a multimeric enzyme that catalyzes the translocation of protons across the membranes. Required for assembly and activity of the V-ATPase.</text>
</comment>
<evidence type="ECO:0000256" key="10">
    <source>
        <dbReference type="SAM" id="Coils"/>
    </source>
</evidence>
<feature type="transmembrane region" description="Helical" evidence="9">
    <location>
        <begin position="596"/>
        <end position="618"/>
    </location>
</feature>
<evidence type="ECO:0000256" key="5">
    <source>
        <dbReference type="ARBA" id="ARBA00022781"/>
    </source>
</evidence>
<feature type="transmembrane region" description="Helical" evidence="9">
    <location>
        <begin position="442"/>
        <end position="467"/>
    </location>
</feature>
<comment type="similarity">
    <text evidence="2 9">Belongs to the V-ATPase 116 kDa subunit family.</text>
</comment>
<evidence type="ECO:0000256" key="7">
    <source>
        <dbReference type="ARBA" id="ARBA00023065"/>
    </source>
</evidence>
<dbReference type="AlphaFoldDB" id="A0A9P6W850"/>
<comment type="subcellular location">
    <subcellularLocation>
        <location evidence="1">Membrane</location>
        <topology evidence="1">Multi-pass membrane protein</topology>
    </subcellularLocation>
</comment>
<keyword evidence="13" id="KW-1185">Reference proteome</keyword>
<protein>
    <recommendedName>
        <fullName evidence="9">V-type proton ATPase subunit a</fullName>
    </recommendedName>
</protein>
<dbReference type="Pfam" id="PF01496">
    <property type="entry name" value="V_ATPase_I"/>
    <property type="match status" value="1"/>
</dbReference>
<feature type="transmembrane region" description="Helical" evidence="9">
    <location>
        <begin position="488"/>
        <end position="507"/>
    </location>
</feature>
<gene>
    <name evidence="12" type="primary">VPH1</name>
    <name evidence="12" type="ORF">C6P46_004279</name>
</gene>
<evidence type="ECO:0000256" key="3">
    <source>
        <dbReference type="ARBA" id="ARBA00022448"/>
    </source>
</evidence>
<keyword evidence="8 9" id="KW-0472">Membrane</keyword>
<dbReference type="GO" id="GO:0000329">
    <property type="term" value="C:fungal-type vacuole membrane"/>
    <property type="evidence" value="ECO:0007669"/>
    <property type="project" value="TreeGrafter"/>
</dbReference>
<dbReference type="InterPro" id="IPR002490">
    <property type="entry name" value="V-ATPase_116kDa_su"/>
</dbReference>
<evidence type="ECO:0000313" key="13">
    <source>
        <dbReference type="Proteomes" id="UP000777482"/>
    </source>
</evidence>
<keyword evidence="10" id="KW-0175">Coiled coil</keyword>
<evidence type="ECO:0000256" key="1">
    <source>
        <dbReference type="ARBA" id="ARBA00004141"/>
    </source>
</evidence>
<dbReference type="GO" id="GO:0007035">
    <property type="term" value="P:vacuolar acidification"/>
    <property type="evidence" value="ECO:0007669"/>
    <property type="project" value="TreeGrafter"/>
</dbReference>
<accession>A0A9P6W850</accession>
<dbReference type="PANTHER" id="PTHR11629:SF63">
    <property type="entry name" value="V-TYPE PROTON ATPASE SUBUNIT A"/>
    <property type="match status" value="1"/>
</dbReference>
<feature type="compositionally biased region" description="Acidic residues" evidence="11">
    <location>
        <begin position="709"/>
        <end position="718"/>
    </location>
</feature>
<evidence type="ECO:0000313" key="12">
    <source>
        <dbReference type="EMBL" id="KAG0666613.1"/>
    </source>
</evidence>
<proteinExistence type="inferred from homology"/>
<dbReference type="InterPro" id="IPR026028">
    <property type="entry name" value="V-type_ATPase_116kDa_su_euka"/>
</dbReference>
<name>A0A9P6W850_RHOMI</name>
<evidence type="ECO:0000256" key="11">
    <source>
        <dbReference type="SAM" id="MobiDB-lite"/>
    </source>
</evidence>
<dbReference type="PIRSF" id="PIRSF001293">
    <property type="entry name" value="ATP6V0A1"/>
    <property type="match status" value="1"/>
</dbReference>
<feature type="transmembrane region" description="Helical" evidence="9">
    <location>
        <begin position="657"/>
        <end position="676"/>
    </location>
</feature>
<keyword evidence="4 9" id="KW-0812">Transmembrane</keyword>
<keyword evidence="7 9" id="KW-0406">Ion transport</keyword>
<reference evidence="12 13" key="1">
    <citation type="submission" date="2020-11" db="EMBL/GenBank/DDBJ databases">
        <title>Kefir isolates.</title>
        <authorList>
            <person name="Marcisauskas S."/>
            <person name="Kim Y."/>
            <person name="Blasche S."/>
        </authorList>
    </citation>
    <scope>NUCLEOTIDE SEQUENCE [LARGE SCALE GENOMIC DNA]</scope>
    <source>
        <strain evidence="12 13">KR</strain>
    </source>
</reference>
<dbReference type="GO" id="GO:0000220">
    <property type="term" value="C:vacuolar proton-transporting V-type ATPase, V0 domain"/>
    <property type="evidence" value="ECO:0007669"/>
    <property type="project" value="InterPro"/>
</dbReference>
<evidence type="ECO:0000256" key="4">
    <source>
        <dbReference type="ARBA" id="ARBA00022692"/>
    </source>
</evidence>
<dbReference type="EMBL" id="PUHQ01000004">
    <property type="protein sequence ID" value="KAG0666613.1"/>
    <property type="molecule type" value="Genomic_DNA"/>
</dbReference>
<keyword evidence="5 9" id="KW-0375">Hydrogen ion transport</keyword>
<keyword evidence="3 9" id="KW-0813">Transport</keyword>
<evidence type="ECO:0000256" key="6">
    <source>
        <dbReference type="ARBA" id="ARBA00022989"/>
    </source>
</evidence>
<evidence type="ECO:0000256" key="9">
    <source>
        <dbReference type="RuleBase" id="RU361189"/>
    </source>
</evidence>
<feature type="transmembrane region" description="Helical" evidence="9">
    <location>
        <begin position="565"/>
        <end position="584"/>
    </location>
</feature>
<keyword evidence="6 9" id="KW-1133">Transmembrane helix</keyword>
<organism evidence="12 13">
    <name type="scientific">Rhodotorula mucilaginosa</name>
    <name type="common">Yeast</name>
    <name type="synonym">Rhodotorula rubra</name>
    <dbReference type="NCBI Taxonomy" id="5537"/>
    <lineage>
        <taxon>Eukaryota</taxon>
        <taxon>Fungi</taxon>
        <taxon>Dikarya</taxon>
        <taxon>Basidiomycota</taxon>
        <taxon>Pucciniomycotina</taxon>
        <taxon>Microbotryomycetes</taxon>
        <taxon>Sporidiobolales</taxon>
        <taxon>Sporidiobolaceae</taxon>
        <taxon>Rhodotorula</taxon>
    </lineage>
</organism>
<evidence type="ECO:0000256" key="2">
    <source>
        <dbReference type="ARBA" id="ARBA00009904"/>
    </source>
</evidence>
<evidence type="ECO:0000256" key="8">
    <source>
        <dbReference type="ARBA" id="ARBA00023136"/>
    </source>
</evidence>
<feature type="transmembrane region" description="Helical" evidence="9">
    <location>
        <begin position="794"/>
        <end position="816"/>
    </location>
</feature>
<dbReference type="GO" id="GO:0051117">
    <property type="term" value="F:ATPase binding"/>
    <property type="evidence" value="ECO:0007669"/>
    <property type="project" value="TreeGrafter"/>
</dbReference>
<dbReference type="PANTHER" id="PTHR11629">
    <property type="entry name" value="VACUOLAR PROTON ATPASES"/>
    <property type="match status" value="1"/>
</dbReference>
<sequence length="864" mass="96999">MQRSEVSQYPSLLRSEHMSLVQLFCPIDIAHATVDSLGQLERIQFKDLNPEVNPFQRTYVSQIRRCDEAERRLRFLTQQIAAQEIHIRPYEETSALIANMSGPQALEELDSRLSESEQRVVAMNTSYDNLEKRALELEEARQVLRETERFFLEAQGRSRDIRSSFEQEEGEALLGSVEAAGLSAGEGGLGGGGGFELEFVAGTIDRARMATFERVLWRVLRGNLYMNSAEIDDSVLPVPSTAGASSDSTGDEDKKLRKNAFIIFAHGSDLLDKIRKIAESMGANLFAIDSSSDKRSDKLREVTSRIEDLNSVLYNTNQTRRAELVKIADSISAWWALVRKEKVIFSTLNLWKWDQGKKTLVAEGWVPTRDIPQIQNALRSASENAGTSVSALLHELRTTKTPPTFHRTNKFTEGFQNIIDAYGIGSYQEVNPGLFTVITFPFLFAVMFGDIGHGALMLLSALALILLEKKFTKGTGNEIFDTFFYGRYIIFLMGAFAIYTGLIYNDIFSLSLHLGPSQWRWPEDVTGAAEAIQTNTRYWFGLDPGWHGADNSLIFTNSLKMKMSIVLGVLHMSFAICLQVVNHLHFKRPELIWAEFLPQILFMESIFGYLVVCILYKWSVDWEVAERQPPNLLNMLIKMFLSPGSVAPEEQLYSGQAFVQVVLLLLALVCVPWMLCTRPYLEYREMQKIKEQGYHGIGGSGHGANGDYGTEDETDAEDGGANGHAVSQPVEEAEESHDFGEVVIHQVIHTIEFCLGCISNTASYLRLWALSLAHAQLSEVLWNMTIERAFEMQGVFAIAFLVAMFAMWFTLTIAILCVMEGLSAFLHALRLHWVEFNSKFFAGAGTAFEPLTFEGTEEIPEGVL</sequence>
<dbReference type="Proteomes" id="UP000777482">
    <property type="component" value="Unassembled WGS sequence"/>
</dbReference>
<feature type="region of interest" description="Disordered" evidence="11">
    <location>
        <begin position="704"/>
        <end position="730"/>
    </location>
</feature>
<comment type="caution">
    <text evidence="12">The sequence shown here is derived from an EMBL/GenBank/DDBJ whole genome shotgun (WGS) entry which is preliminary data.</text>
</comment>
<feature type="coiled-coil region" evidence="10">
    <location>
        <begin position="59"/>
        <end position="147"/>
    </location>
</feature>
<dbReference type="GO" id="GO:0046961">
    <property type="term" value="F:proton-transporting ATPase activity, rotational mechanism"/>
    <property type="evidence" value="ECO:0007669"/>
    <property type="project" value="InterPro"/>
</dbReference>
<dbReference type="OrthoDB" id="10264220at2759"/>